<keyword evidence="1" id="KW-0547">Nucleotide-binding</keyword>
<proteinExistence type="predicted"/>
<organism evidence="1 2">
    <name type="scientific">Streptomyces achmelvichensis</name>
    <dbReference type="NCBI Taxonomy" id="3134111"/>
    <lineage>
        <taxon>Bacteria</taxon>
        <taxon>Bacillati</taxon>
        <taxon>Actinomycetota</taxon>
        <taxon>Actinomycetes</taxon>
        <taxon>Kitasatosporales</taxon>
        <taxon>Streptomycetaceae</taxon>
        <taxon>Streptomyces</taxon>
    </lineage>
</organism>
<protein>
    <submittedName>
        <fullName evidence="1">ATP-binding protein</fullName>
    </submittedName>
</protein>
<comment type="caution">
    <text evidence="1">The sequence shown here is derived from an EMBL/GenBank/DDBJ whole genome shotgun (WGS) entry which is preliminary data.</text>
</comment>
<reference evidence="1" key="1">
    <citation type="submission" date="2024-03" db="EMBL/GenBank/DDBJ databases">
        <title>Novel Streptomyces species of biotechnological and ecological value are a feature of Machair soil.</title>
        <authorList>
            <person name="Prole J.R."/>
            <person name="Goodfellow M."/>
            <person name="Allenby N."/>
            <person name="Ward A.C."/>
        </authorList>
    </citation>
    <scope>NUCLEOTIDE SEQUENCE</scope>
    <source>
        <strain evidence="1">MS2.AVA.5</strain>
    </source>
</reference>
<evidence type="ECO:0000313" key="2">
    <source>
        <dbReference type="Proteomes" id="UP001377168"/>
    </source>
</evidence>
<gene>
    <name evidence="1" type="ORF">WKI67_01280</name>
</gene>
<sequence length="636" mass="68404">MKGRSLFAKWLTIAEERLRRLYLEHEKYGTDEAPQLDPVEHCMPEAAELQRLAAGGDPLAHLVIEFGLTEQEVDLLVTCLLPDLNPLCGAAFRALSGLAGSRPTTALVLAVHGINVPDAIARGLFREGARLAATGLVAHENHEAAFPDRIPYVPDRVVGFLCGDRAGICGSGLWLHLLPEGQTDPDSDAVRRLTNVLSADAHRTLYLRQGIGGEALPTARAALAATGRVALVLDPDALATADLAHGQLAQSIALESRLLGAGVLVPVPDPDSTAPEEVEALRRVVARLDVESVPLLLYGGQEWATCTWDMPLVTETDVRPEGTPAAGERLSPLAETAVERVHRSAALRAVPVPMQDVRAVARDRAARGLGRLARRVSPQVDWSDLVLPAPVHARLEMLVARVRLRDMVLDGLHLRRGGGRGRGTAALFAGESGTGKTLAAEVVAGELGLDLYIVSLSSVISKYIGETEKNLERIFTAAESLAAVVLFDEADSMFSKRSEVRGANDRHANMQSGYLLQRLESFNGLAVLTTNLRSNIDTAFTRRFDEVVEFDRPGPQVRACLWRTVLGPGTLVDAPLDALARAYDLAGGSIRASVETAAFAAASQNREMTLSDLLDGIESEYRKLGRLFDSFSEIGT</sequence>
<dbReference type="EMBL" id="JBBKAJ010000004">
    <property type="protein sequence ID" value="MEJ8632118.1"/>
    <property type="molecule type" value="Genomic_DNA"/>
</dbReference>
<name>A0ACC6PKY3_9ACTN</name>
<keyword evidence="2" id="KW-1185">Reference proteome</keyword>
<accession>A0ACC6PKY3</accession>
<evidence type="ECO:0000313" key="1">
    <source>
        <dbReference type="EMBL" id="MEJ8632118.1"/>
    </source>
</evidence>
<keyword evidence="1" id="KW-0067">ATP-binding</keyword>
<dbReference type="Proteomes" id="UP001377168">
    <property type="component" value="Unassembled WGS sequence"/>
</dbReference>